<protein>
    <submittedName>
        <fullName evidence="4">Amidase</fullName>
    </submittedName>
</protein>
<proteinExistence type="predicted"/>
<dbReference type="PANTHER" id="PTHR11895:SF73">
    <property type="entry name" value="AMIDASE FAMILY PROTEIN"/>
    <property type="match status" value="1"/>
</dbReference>
<evidence type="ECO:0000259" key="3">
    <source>
        <dbReference type="Pfam" id="PF01425"/>
    </source>
</evidence>
<dbReference type="RefSeq" id="WP_248342583.1">
    <property type="nucleotide sequence ID" value="NZ_AP025592.1"/>
</dbReference>
<feature type="domain" description="Amidase" evidence="3">
    <location>
        <begin position="166"/>
        <end position="577"/>
    </location>
</feature>
<dbReference type="SUPFAM" id="SSF75304">
    <property type="entry name" value="Amidase signature (AS) enzymes"/>
    <property type="match status" value="1"/>
</dbReference>
<organism evidence="4 5">
    <name type="scientific">Anaeromyxobacter paludicola</name>
    <dbReference type="NCBI Taxonomy" id="2918171"/>
    <lineage>
        <taxon>Bacteria</taxon>
        <taxon>Pseudomonadati</taxon>
        <taxon>Myxococcota</taxon>
        <taxon>Myxococcia</taxon>
        <taxon>Myxococcales</taxon>
        <taxon>Cystobacterineae</taxon>
        <taxon>Anaeromyxobacteraceae</taxon>
        <taxon>Anaeromyxobacter</taxon>
    </lineage>
</organism>
<dbReference type="Proteomes" id="UP001162734">
    <property type="component" value="Chromosome"/>
</dbReference>
<feature type="compositionally biased region" description="Low complexity" evidence="1">
    <location>
        <begin position="21"/>
        <end position="33"/>
    </location>
</feature>
<keyword evidence="5" id="KW-1185">Reference proteome</keyword>
<feature type="region of interest" description="Disordered" evidence="1">
    <location>
        <begin position="21"/>
        <end position="53"/>
    </location>
</feature>
<dbReference type="InterPro" id="IPR036928">
    <property type="entry name" value="AS_sf"/>
</dbReference>
<dbReference type="Gene3D" id="3.90.1300.10">
    <property type="entry name" value="Amidase signature (AS) domain"/>
    <property type="match status" value="1"/>
</dbReference>
<evidence type="ECO:0000313" key="4">
    <source>
        <dbReference type="EMBL" id="BDG10190.1"/>
    </source>
</evidence>
<name>A0ABM7XE92_9BACT</name>
<feature type="signal peptide" evidence="2">
    <location>
        <begin position="1"/>
        <end position="28"/>
    </location>
</feature>
<sequence length="598" mass="63214">MADLSRRRFLSSAALLAAAGSLPTPAGAGAPDAATPPGPPPPPPPGAFGTGAAAPSDVTVATIAEAEKLARVAYRPEQRLLLVESLGDQLSWPLKLRKVPPPLTLAPASAFSPLLPGVKAPQGRSRLVRPPAGTAPVPDRDEDLAFAPVSDLSRWVKARQLSSVRLTRVYLDRLRRFQPRLLCTITRTEELALAQAAQADHELAAGRWRGPLHGIPYGAKDLLDTAGIPTTFGAEPFRDRVPDHDAAVVARLREAGAVLVAKLSLGALAMNDVWFGGQTRNPWLPVEGSSGSSAGPGAAVAAGLVGFAVGSETLGSIVSPSIRCGVTGLRPTFGRVPRTGAMPLSWSLDKLGPMTRTVEDAALVLAALNGRAAGDPGSVTVPLQMDLARGASGLRVGYDPAWLEEKDAVPEDRAGLELLRAAGAELVEVKLPDLPYDALLPILLAESAAAFEELTLTHRDDALAMQVADAWPNTWRAARFISAVDLVQADRLRRRVMEAMSALFAKVDALAGPALAGPMLVVTNYTGHPSLTLRTGFRRITEVRSDFAVKEPAKLPAPARVPHGISLWTRPFDEGTLCRLGLALERQAGVWRERPPVS</sequence>
<dbReference type="EMBL" id="AP025592">
    <property type="protein sequence ID" value="BDG10190.1"/>
    <property type="molecule type" value="Genomic_DNA"/>
</dbReference>
<dbReference type="PANTHER" id="PTHR11895">
    <property type="entry name" value="TRANSAMIDASE"/>
    <property type="match status" value="1"/>
</dbReference>
<dbReference type="InterPro" id="IPR006311">
    <property type="entry name" value="TAT_signal"/>
</dbReference>
<dbReference type="PROSITE" id="PS51318">
    <property type="entry name" value="TAT"/>
    <property type="match status" value="1"/>
</dbReference>
<feature type="chain" id="PRO_5046100762" evidence="2">
    <location>
        <begin position="29"/>
        <end position="598"/>
    </location>
</feature>
<dbReference type="Pfam" id="PF01425">
    <property type="entry name" value="Amidase"/>
    <property type="match status" value="1"/>
</dbReference>
<reference evidence="5" key="1">
    <citation type="journal article" date="2022" name="Int. J. Syst. Evol. Microbiol.">
        <title>Anaeromyxobacter oryzae sp. nov., Anaeromyxobacter diazotrophicus sp. nov. and Anaeromyxobacter paludicola sp. nov., isolated from paddy soils.</title>
        <authorList>
            <person name="Itoh H."/>
            <person name="Xu Z."/>
            <person name="Mise K."/>
            <person name="Masuda Y."/>
            <person name="Ushijima N."/>
            <person name="Hayakawa C."/>
            <person name="Shiratori Y."/>
            <person name="Senoo K."/>
        </authorList>
    </citation>
    <scope>NUCLEOTIDE SEQUENCE [LARGE SCALE GENOMIC DNA]</scope>
    <source>
        <strain evidence="5">Red630</strain>
    </source>
</reference>
<evidence type="ECO:0000313" key="5">
    <source>
        <dbReference type="Proteomes" id="UP001162734"/>
    </source>
</evidence>
<feature type="region of interest" description="Disordered" evidence="1">
    <location>
        <begin position="122"/>
        <end position="141"/>
    </location>
</feature>
<evidence type="ECO:0000256" key="2">
    <source>
        <dbReference type="SAM" id="SignalP"/>
    </source>
</evidence>
<gene>
    <name evidence="4" type="ORF">AMPC_33030</name>
</gene>
<dbReference type="InterPro" id="IPR023631">
    <property type="entry name" value="Amidase_dom"/>
</dbReference>
<feature type="compositionally biased region" description="Pro residues" evidence="1">
    <location>
        <begin position="34"/>
        <end position="46"/>
    </location>
</feature>
<accession>A0ABM7XE92</accession>
<keyword evidence="2" id="KW-0732">Signal</keyword>
<evidence type="ECO:0000256" key="1">
    <source>
        <dbReference type="SAM" id="MobiDB-lite"/>
    </source>
</evidence>
<dbReference type="InterPro" id="IPR000120">
    <property type="entry name" value="Amidase"/>
</dbReference>